<accession>A0A8J4QTK9</accession>
<keyword evidence="2" id="KW-1185">Reference proteome</keyword>
<dbReference type="AlphaFoldDB" id="A0A8J4QTK9"/>
<organism evidence="1 2">
    <name type="scientific">Castanea mollissima</name>
    <name type="common">Chinese chestnut</name>
    <dbReference type="NCBI Taxonomy" id="60419"/>
    <lineage>
        <taxon>Eukaryota</taxon>
        <taxon>Viridiplantae</taxon>
        <taxon>Streptophyta</taxon>
        <taxon>Embryophyta</taxon>
        <taxon>Tracheophyta</taxon>
        <taxon>Spermatophyta</taxon>
        <taxon>Magnoliopsida</taxon>
        <taxon>eudicotyledons</taxon>
        <taxon>Gunneridae</taxon>
        <taxon>Pentapetalae</taxon>
        <taxon>rosids</taxon>
        <taxon>fabids</taxon>
        <taxon>Fagales</taxon>
        <taxon>Fagaceae</taxon>
        <taxon>Castanea</taxon>
    </lineage>
</organism>
<dbReference type="Proteomes" id="UP000737018">
    <property type="component" value="Unassembled WGS sequence"/>
</dbReference>
<reference evidence="1" key="1">
    <citation type="submission" date="2020-03" db="EMBL/GenBank/DDBJ databases">
        <title>Castanea mollissima Vanexum genome sequencing.</title>
        <authorList>
            <person name="Staton M."/>
        </authorList>
    </citation>
    <scope>NUCLEOTIDE SEQUENCE</scope>
    <source>
        <tissue evidence="1">Leaf</tissue>
    </source>
</reference>
<protein>
    <submittedName>
        <fullName evidence="1">Uncharacterized protein</fullName>
    </submittedName>
</protein>
<sequence length="68" mass="8028">MRTRLRIYCHFDFFRNNDNLVGNSKLATIVYITPGISILNNGLVMISKIKMHSDFKWQYTEYKKGVLN</sequence>
<evidence type="ECO:0000313" key="2">
    <source>
        <dbReference type="Proteomes" id="UP000737018"/>
    </source>
</evidence>
<name>A0A8J4QTK9_9ROSI</name>
<comment type="caution">
    <text evidence="1">The sequence shown here is derived from an EMBL/GenBank/DDBJ whole genome shotgun (WGS) entry which is preliminary data.</text>
</comment>
<evidence type="ECO:0000313" key="1">
    <source>
        <dbReference type="EMBL" id="KAF3958353.1"/>
    </source>
</evidence>
<dbReference type="EMBL" id="JRKL02002581">
    <property type="protein sequence ID" value="KAF3958353.1"/>
    <property type="molecule type" value="Genomic_DNA"/>
</dbReference>
<proteinExistence type="predicted"/>
<gene>
    <name evidence="1" type="ORF">CMV_016734</name>
</gene>
<dbReference type="OrthoDB" id="10331709at2759"/>